<dbReference type="PROSITE" id="PS50280">
    <property type="entry name" value="SET"/>
    <property type="match status" value="1"/>
</dbReference>
<dbReference type="InterPro" id="IPR002893">
    <property type="entry name" value="Znf_MYND"/>
</dbReference>
<dbReference type="PROSITE" id="PS50865">
    <property type="entry name" value="ZF_MYND_2"/>
    <property type="match status" value="1"/>
</dbReference>
<evidence type="ECO:0000313" key="10">
    <source>
        <dbReference type="Proteomes" id="UP000663852"/>
    </source>
</evidence>
<protein>
    <submittedName>
        <fullName evidence="7">Uncharacterized protein</fullName>
    </submittedName>
</protein>
<accession>A0A815N0D7</accession>
<dbReference type="Proteomes" id="UP000663852">
    <property type="component" value="Unassembled WGS sequence"/>
</dbReference>
<dbReference type="InterPro" id="IPR001214">
    <property type="entry name" value="SET_dom"/>
</dbReference>
<dbReference type="Proteomes" id="UP000663828">
    <property type="component" value="Unassembled WGS sequence"/>
</dbReference>
<evidence type="ECO:0000256" key="1">
    <source>
        <dbReference type="ARBA" id="ARBA00022723"/>
    </source>
</evidence>
<dbReference type="PANTHER" id="PTHR12197">
    <property type="entry name" value="HISTONE-LYSINE N-METHYLTRANSFERASE SMYD"/>
    <property type="match status" value="1"/>
</dbReference>
<reference evidence="7" key="1">
    <citation type="submission" date="2021-02" db="EMBL/GenBank/DDBJ databases">
        <authorList>
            <person name="Nowell W R."/>
        </authorList>
    </citation>
    <scope>NUCLEOTIDE SEQUENCE</scope>
</reference>
<dbReference type="InterPro" id="IPR050869">
    <property type="entry name" value="H3K4_H4K5_MeTrfase"/>
</dbReference>
<dbReference type="EMBL" id="CAJNOR010004078">
    <property type="protein sequence ID" value="CAF1473312.1"/>
    <property type="molecule type" value="Genomic_DNA"/>
</dbReference>
<keyword evidence="1" id="KW-0479">Metal-binding</keyword>
<evidence type="ECO:0000256" key="3">
    <source>
        <dbReference type="ARBA" id="ARBA00022833"/>
    </source>
</evidence>
<keyword evidence="9" id="KW-1185">Reference proteome</keyword>
<gene>
    <name evidence="7" type="ORF">EDS130_LOCUS37972</name>
    <name evidence="8" type="ORF">XAT740_LOCUS38111</name>
</gene>
<feature type="domain" description="SET" evidence="5">
    <location>
        <begin position="4"/>
        <end position="305"/>
    </location>
</feature>
<name>A0A815N0D7_ADIRI</name>
<sequence>MDSNKFEIIFKEGRGRYMIANEELSQGDIAFVWKPYVLVPYVTYKDQVCANCILISMKAKHECRNNCHRAYYCSRYCEEQHWNEYHQYECSFLEKIFQLERLGYNDEVVNYARLVMRILTRRFKDLSQKSKCMSFDEVWLSSSHADKFSKEKAKEFECIAKLLTEYVLTKLVYEKSNDSIEVFLPDSEDTKKVHIDDFDQWFDDRIQSNERNATKVLLEKVFILVCIEEVNALFHITFKLDGYSAPPQTYAMGIYPSAAFVNHSCSPNLARFPVQDDRNDFHVGDVVYFATRSIKPGDEVCYSYLERDATLPGNRQEMIQCQLKRKEKLKEEFFFDCDCVRCQNESNENSDSSYETLIEQLKCKRSECKGWFIPALNGKQMMCEACQMLR</sequence>
<evidence type="ECO:0000313" key="8">
    <source>
        <dbReference type="EMBL" id="CAF1473312.1"/>
    </source>
</evidence>
<evidence type="ECO:0000313" key="9">
    <source>
        <dbReference type="Proteomes" id="UP000663828"/>
    </source>
</evidence>
<dbReference type="EMBL" id="CAJNOJ010000386">
    <property type="protein sequence ID" value="CAF1427617.1"/>
    <property type="molecule type" value="Genomic_DNA"/>
</dbReference>
<evidence type="ECO:0000256" key="4">
    <source>
        <dbReference type="PROSITE-ProRule" id="PRU00134"/>
    </source>
</evidence>
<dbReference type="InterPro" id="IPR046341">
    <property type="entry name" value="SET_dom_sf"/>
</dbReference>
<keyword evidence="2 4" id="KW-0863">Zinc-finger</keyword>
<dbReference type="SUPFAM" id="SSF82199">
    <property type="entry name" value="SET domain"/>
    <property type="match status" value="1"/>
</dbReference>
<dbReference type="Gene3D" id="2.170.270.10">
    <property type="entry name" value="SET domain"/>
    <property type="match status" value="1"/>
</dbReference>
<evidence type="ECO:0000313" key="7">
    <source>
        <dbReference type="EMBL" id="CAF1427617.1"/>
    </source>
</evidence>
<dbReference type="SUPFAM" id="SSF144232">
    <property type="entry name" value="HIT/MYND zinc finger-like"/>
    <property type="match status" value="1"/>
</dbReference>
<proteinExistence type="predicted"/>
<dbReference type="CDD" id="cd20071">
    <property type="entry name" value="SET_SMYD"/>
    <property type="match status" value="1"/>
</dbReference>
<organism evidence="7 10">
    <name type="scientific">Adineta ricciae</name>
    <name type="common">Rotifer</name>
    <dbReference type="NCBI Taxonomy" id="249248"/>
    <lineage>
        <taxon>Eukaryota</taxon>
        <taxon>Metazoa</taxon>
        <taxon>Spiralia</taxon>
        <taxon>Gnathifera</taxon>
        <taxon>Rotifera</taxon>
        <taxon>Eurotatoria</taxon>
        <taxon>Bdelloidea</taxon>
        <taxon>Adinetida</taxon>
        <taxon>Adinetidae</taxon>
        <taxon>Adineta</taxon>
    </lineage>
</organism>
<comment type="caution">
    <text evidence="7">The sequence shown here is derived from an EMBL/GenBank/DDBJ whole genome shotgun (WGS) entry which is preliminary data.</text>
</comment>
<dbReference type="OrthoDB" id="5945798at2759"/>
<evidence type="ECO:0000259" key="5">
    <source>
        <dbReference type="PROSITE" id="PS50280"/>
    </source>
</evidence>
<dbReference type="Gene3D" id="6.10.140.2220">
    <property type="match status" value="1"/>
</dbReference>
<dbReference type="SMART" id="SM00317">
    <property type="entry name" value="SET"/>
    <property type="match status" value="1"/>
</dbReference>
<keyword evidence="3" id="KW-0862">Zinc</keyword>
<evidence type="ECO:0000256" key="2">
    <source>
        <dbReference type="ARBA" id="ARBA00022771"/>
    </source>
</evidence>
<feature type="domain" description="MYND-type" evidence="6">
    <location>
        <begin position="49"/>
        <end position="90"/>
    </location>
</feature>
<dbReference type="GO" id="GO:0008270">
    <property type="term" value="F:zinc ion binding"/>
    <property type="evidence" value="ECO:0007669"/>
    <property type="project" value="UniProtKB-KW"/>
</dbReference>
<dbReference type="AlphaFoldDB" id="A0A815N0D7"/>
<evidence type="ECO:0000259" key="6">
    <source>
        <dbReference type="PROSITE" id="PS50865"/>
    </source>
</evidence>
<dbReference type="Pfam" id="PF00856">
    <property type="entry name" value="SET"/>
    <property type="match status" value="1"/>
</dbReference>